<dbReference type="Pfam" id="PF26012">
    <property type="entry name" value="HH_RND_rel"/>
    <property type="match status" value="1"/>
</dbReference>
<gene>
    <name evidence="6" type="ORF">CDQ84_04865</name>
</gene>
<dbReference type="OrthoDB" id="1834786at2"/>
<name>A0A2K2FJ20_9CLOT</name>
<reference evidence="6 7" key="1">
    <citation type="submission" date="2017-06" db="EMBL/GenBank/DDBJ databases">
        <title>Investigating the central metabolism of Clostridium thermosuccinogenes.</title>
        <authorList>
            <person name="Koendjbiharie J.G."/>
            <person name="van Kranenburg R."/>
        </authorList>
    </citation>
    <scope>NUCLEOTIDE SEQUENCE [LARGE SCALE GENOMIC DNA]</scope>
    <source>
        <strain evidence="6 7">DSM 5806</strain>
    </source>
</reference>
<evidence type="ECO:0000259" key="5">
    <source>
        <dbReference type="Pfam" id="PF26018"/>
    </source>
</evidence>
<dbReference type="Proteomes" id="UP000236151">
    <property type="component" value="Unassembled WGS sequence"/>
</dbReference>
<keyword evidence="2" id="KW-0812">Transmembrane</keyword>
<dbReference type="InterPro" id="IPR058728">
    <property type="entry name" value="HH_RND-rel"/>
</dbReference>
<dbReference type="InterPro" id="IPR058729">
    <property type="entry name" value="Beta-barrel_RND-rel"/>
</dbReference>
<feature type="domain" description="RND related beta-barrel" evidence="3">
    <location>
        <begin position="272"/>
        <end position="344"/>
    </location>
</feature>
<dbReference type="RefSeq" id="WP_103080596.1">
    <property type="nucleotide sequence ID" value="NZ_CP021850.1"/>
</dbReference>
<feature type="domain" description="RND related barrel-sandwich hybrid" evidence="5">
    <location>
        <begin position="65"/>
        <end position="243"/>
    </location>
</feature>
<keyword evidence="1" id="KW-0175">Coiled coil</keyword>
<keyword evidence="7" id="KW-1185">Reference proteome</keyword>
<comment type="caution">
    <text evidence="6">The sequence shown here is derived from an EMBL/GenBank/DDBJ whole genome shotgun (WGS) entry which is preliminary data.</text>
</comment>
<feature type="transmembrane region" description="Helical" evidence="2">
    <location>
        <begin position="20"/>
        <end position="37"/>
    </location>
</feature>
<dbReference type="Pfam" id="PF26011">
    <property type="entry name" value="Beta-barrel_RND_rel"/>
    <property type="match status" value="1"/>
</dbReference>
<keyword evidence="2" id="KW-0472">Membrane</keyword>
<evidence type="ECO:0000259" key="4">
    <source>
        <dbReference type="Pfam" id="PF26012"/>
    </source>
</evidence>
<accession>A0A2K2FJ20</accession>
<evidence type="ECO:0000256" key="2">
    <source>
        <dbReference type="SAM" id="Phobius"/>
    </source>
</evidence>
<feature type="coiled-coil region" evidence="1">
    <location>
        <begin position="179"/>
        <end position="206"/>
    </location>
</feature>
<protein>
    <submittedName>
        <fullName evidence="6">Uncharacterized protein</fullName>
    </submittedName>
</protein>
<keyword evidence="2" id="KW-1133">Transmembrane helix</keyword>
<dbReference type="KEGG" id="cthd:CDO33_06875"/>
<dbReference type="InterPro" id="IPR058709">
    <property type="entry name" value="BSH_RND-rel"/>
</dbReference>
<proteinExistence type="predicted"/>
<organism evidence="6 7">
    <name type="scientific">Clostridium thermosuccinogenes</name>
    <dbReference type="NCBI Taxonomy" id="84032"/>
    <lineage>
        <taxon>Bacteria</taxon>
        <taxon>Bacillati</taxon>
        <taxon>Bacillota</taxon>
        <taxon>Clostridia</taxon>
        <taxon>Eubacteriales</taxon>
        <taxon>Clostridiaceae</taxon>
        <taxon>Clostridium</taxon>
    </lineage>
</organism>
<evidence type="ECO:0000313" key="7">
    <source>
        <dbReference type="Proteomes" id="UP000236151"/>
    </source>
</evidence>
<sequence length="420" mass="47335">MGTNEKEKDKKPRTKYRNILVIVFLLVYIPSFIHWVFGRTTPTGIIQMGNLEDSINTDGWFIRNEVVLKAPFDGICIPSFKEGEKVPAKFSIATVINGSSENLMSELKEKDLKILKAQEENDANLAIFSGDVEKLDKEIKQNLLRIIEDSNRNSMSASYALEDEIDMLIQKRNMIKSGAGNAEAYINSLQQEKQELQEKLKQNTREIISDYSGIVSYAVDGCESLLKPEGIREYTPEFLEGLKPIPADVASSIKPVEAEKPFAKVLTDLDVYIMFILDKNHASLFKTGESVQIRLNEIGKIIDGTVEYISPETGGRSTLAVKTYQAVSETASIRKTNVDLIRKNYEGLKVPLSSLRNINMVNKKAEIVLVKANFAYVREVRIKAVDEEFAILDEAESDVSLYDTYVLRPLNIEEGQYINQ</sequence>
<evidence type="ECO:0000313" key="6">
    <source>
        <dbReference type="EMBL" id="PNU00762.1"/>
    </source>
</evidence>
<dbReference type="AlphaFoldDB" id="A0A2K2FJ20"/>
<dbReference type="Pfam" id="PF26018">
    <property type="entry name" value="BSH_RND_rel"/>
    <property type="match status" value="1"/>
</dbReference>
<feature type="domain" description="RND related alpha-helical hairpin" evidence="4">
    <location>
        <begin position="101"/>
        <end position="203"/>
    </location>
</feature>
<dbReference type="EMBL" id="NIOJ01000007">
    <property type="protein sequence ID" value="PNU00762.1"/>
    <property type="molecule type" value="Genomic_DNA"/>
</dbReference>
<evidence type="ECO:0000259" key="3">
    <source>
        <dbReference type="Pfam" id="PF26011"/>
    </source>
</evidence>
<evidence type="ECO:0000256" key="1">
    <source>
        <dbReference type="SAM" id="Coils"/>
    </source>
</evidence>